<reference evidence="2" key="1">
    <citation type="submission" date="2020-08" db="EMBL/GenBank/DDBJ databases">
        <authorList>
            <person name="Shumante A."/>
            <person name="Zimin A.V."/>
            <person name="Puiu D."/>
            <person name="Salzberg S.L."/>
        </authorList>
    </citation>
    <scope>NUCLEOTIDE SEQUENCE</scope>
    <source>
        <strain evidence="2">WC2-LM</strain>
        <tissue evidence="2">Liver</tissue>
    </source>
</reference>
<feature type="region of interest" description="Disordered" evidence="1">
    <location>
        <begin position="65"/>
        <end position="90"/>
    </location>
</feature>
<evidence type="ECO:0000256" key="1">
    <source>
        <dbReference type="SAM" id="MobiDB-lite"/>
    </source>
</evidence>
<evidence type="ECO:0000313" key="2">
    <source>
        <dbReference type="EMBL" id="KAF7485927.1"/>
    </source>
</evidence>
<evidence type="ECO:0000313" key="3">
    <source>
        <dbReference type="Proteomes" id="UP000662637"/>
    </source>
</evidence>
<organism evidence="2 3">
    <name type="scientific">Marmota monax</name>
    <name type="common">Woodchuck</name>
    <dbReference type="NCBI Taxonomy" id="9995"/>
    <lineage>
        <taxon>Eukaryota</taxon>
        <taxon>Metazoa</taxon>
        <taxon>Chordata</taxon>
        <taxon>Craniata</taxon>
        <taxon>Vertebrata</taxon>
        <taxon>Euteleostomi</taxon>
        <taxon>Mammalia</taxon>
        <taxon>Eutheria</taxon>
        <taxon>Euarchontoglires</taxon>
        <taxon>Glires</taxon>
        <taxon>Rodentia</taxon>
        <taxon>Sciuromorpha</taxon>
        <taxon>Sciuridae</taxon>
        <taxon>Xerinae</taxon>
        <taxon>Marmotini</taxon>
        <taxon>Marmota</taxon>
    </lineage>
</organism>
<protein>
    <submittedName>
        <fullName evidence="2">Uncharacterized protein</fullName>
    </submittedName>
</protein>
<dbReference type="AlphaFoldDB" id="A0A834QWA0"/>
<feature type="compositionally biased region" description="Polar residues" evidence="1">
    <location>
        <begin position="69"/>
        <end position="84"/>
    </location>
</feature>
<comment type="caution">
    <text evidence="2">The sequence shown here is derived from an EMBL/GenBank/DDBJ whole genome shotgun (WGS) entry which is preliminary data.</text>
</comment>
<accession>A0A834QWA0</accession>
<gene>
    <name evidence="2" type="ORF">GHT09_002315</name>
</gene>
<name>A0A834QWA0_MARMO</name>
<dbReference type="Proteomes" id="UP000662637">
    <property type="component" value="Unassembled WGS sequence"/>
</dbReference>
<dbReference type="EMBL" id="WJEC01000087">
    <property type="protein sequence ID" value="KAF7485927.1"/>
    <property type="molecule type" value="Genomic_DNA"/>
</dbReference>
<sequence length="163" mass="18251">MRHTRKQGTPELQDISPDRTCYHKARALVRLLALTCVHGYGAALQNEAQHRRASQEMVTCAEVAAEQGTEGTNGSLKDSTQLGRSPQPARPSLSLGFWTEDLKCIYQSLQSQWDHPERQAALQGLSHYSTALLDAFQEELVAWGARRPSQQPPRKGSSRQWQN</sequence>
<proteinExistence type="predicted"/>